<sequence>MLNGVRDPAPARGRPARPFRRRLRPEGCPPISTSLAPSDSNGRPRDAGHPHGTAAATDAPGTAGAPADPDAPGPEGTRRRRFLTYLLAAPTLTVGARLGADAVAPATAQAAPRPVPSPAAAAVPVRETALPQQLIGLPGIPDIVDLGDAMIIAGLPTAHLLVLEVTPAGRAVLHLPRLEVGQGLTTAIAVIVAEELDARLSDVDVPLSDARPELLFNQLTGGSNSIRSLYDPVRAAAAAARARLVTAAARRWNVPAPTLRTADSAVLAPDGRRLGYGDLAAEAATVAAPAVPALPKTPDQLRLVGRPTGRIDARDIVTGRAKYAGDLDVPGAVPTVVARPTTVNGTLKSLDASAARAMPGVLGVVQIPTGVAVLAETFDQALKARDALRTTWNPGPVAGLSDADVRSRLRAAHLPSLPPPLLSHRVEGEFDFAFVNHAPMEVLTAVADVRPNRAELWFAAQSPILAQGTIAAELGLPTNAVTVHVVRGGGSFGRRLFFDAALEAAQVSKAAGRPVKLMWTRNDDMRHGRMRPASHHIVRATYGLGQVFSWEHHVAGVRTDLGHGLGDMFTAAGYKLPLAGLTGAELFFLLTEKIPYDVGVTNQLLAEVPLELHTGSWRSVYSGTVRVSDEIMMDELARRMGQDELAFRRDRMRSATGRAVLDELAKRGGWGRPMPPGQAQGIGYHDEHSACVAYLVELDATDRANPRVTKAVVVADVGRVINPTGLEAQLTGALVDGISVILQAGNHLDNGAFREGSYGDFHYARQRHTPPVVEIHLMPPSGPPGGAGELGVPAASAAVANAYARATGTSPRSFPINF</sequence>
<feature type="domain" description="Aldehyde oxidase/xanthine dehydrogenase a/b hammerhead" evidence="2">
    <location>
        <begin position="318"/>
        <end position="396"/>
    </location>
</feature>
<dbReference type="InterPro" id="IPR008274">
    <property type="entry name" value="AldOxase/xan_DH_MoCoBD1"/>
</dbReference>
<gene>
    <name evidence="3" type="ORF">DR950_39935</name>
</gene>
<protein>
    <submittedName>
        <fullName evidence="3">Xanthine dehydrogenase family protein molybdopterin-binding subunit</fullName>
    </submittedName>
</protein>
<evidence type="ECO:0000256" key="1">
    <source>
        <dbReference type="SAM" id="MobiDB-lite"/>
    </source>
</evidence>
<dbReference type="SUPFAM" id="SSF54665">
    <property type="entry name" value="CO dehydrogenase molybdoprotein N-domain-like"/>
    <property type="match status" value="1"/>
</dbReference>
<dbReference type="PANTHER" id="PTHR47495">
    <property type="entry name" value="ALDEHYDE DEHYDROGENASE"/>
    <property type="match status" value="1"/>
</dbReference>
<dbReference type="SUPFAM" id="SSF56003">
    <property type="entry name" value="Molybdenum cofactor-binding domain"/>
    <property type="match status" value="2"/>
</dbReference>
<evidence type="ECO:0000313" key="3">
    <source>
        <dbReference type="EMBL" id="RGD55526.1"/>
    </source>
</evidence>
<dbReference type="AlphaFoldDB" id="A0A372ZI71"/>
<feature type="compositionally biased region" description="Basic residues" evidence="1">
    <location>
        <begin position="14"/>
        <end position="23"/>
    </location>
</feature>
<accession>A0A372ZI71</accession>
<dbReference type="RefSeq" id="WP_117492884.1">
    <property type="nucleotide sequence ID" value="NZ_QVIG01000003.1"/>
</dbReference>
<evidence type="ECO:0000313" key="4">
    <source>
        <dbReference type="Proteomes" id="UP000263377"/>
    </source>
</evidence>
<dbReference type="InterPro" id="IPR036856">
    <property type="entry name" value="Ald_Oxase/Xan_DH_a/b_sf"/>
</dbReference>
<dbReference type="Gene3D" id="3.30.365.10">
    <property type="entry name" value="Aldehyde oxidase/xanthine dehydrogenase, molybdopterin binding domain"/>
    <property type="match status" value="4"/>
</dbReference>
<dbReference type="Pfam" id="PF02738">
    <property type="entry name" value="MoCoBD_1"/>
    <property type="match status" value="1"/>
</dbReference>
<feature type="compositionally biased region" description="Polar residues" evidence="1">
    <location>
        <begin position="31"/>
        <end position="41"/>
    </location>
</feature>
<comment type="caution">
    <text evidence="3">The sequence shown here is derived from an EMBL/GenBank/DDBJ whole genome shotgun (WGS) entry which is preliminary data.</text>
</comment>
<dbReference type="InterPro" id="IPR037165">
    <property type="entry name" value="AldOxase/xan_DH_Mopterin-bd_sf"/>
</dbReference>
<dbReference type="GO" id="GO:0016491">
    <property type="term" value="F:oxidoreductase activity"/>
    <property type="evidence" value="ECO:0007669"/>
    <property type="project" value="InterPro"/>
</dbReference>
<dbReference type="PANTHER" id="PTHR47495:SF1">
    <property type="entry name" value="BLL3820 PROTEIN"/>
    <property type="match status" value="1"/>
</dbReference>
<dbReference type="InterPro" id="IPR000674">
    <property type="entry name" value="Ald_Oxase/Xan_DH_a/b"/>
</dbReference>
<organism evidence="3 4">
    <name type="scientific">Kitasatospora xanthocidica</name>
    <dbReference type="NCBI Taxonomy" id="83382"/>
    <lineage>
        <taxon>Bacteria</taxon>
        <taxon>Bacillati</taxon>
        <taxon>Actinomycetota</taxon>
        <taxon>Actinomycetes</taxon>
        <taxon>Kitasatosporales</taxon>
        <taxon>Streptomycetaceae</taxon>
        <taxon>Kitasatospora</taxon>
    </lineage>
</organism>
<dbReference type="EMBL" id="QVIG01000003">
    <property type="protein sequence ID" value="RGD55526.1"/>
    <property type="molecule type" value="Genomic_DNA"/>
</dbReference>
<reference evidence="3 4" key="1">
    <citation type="submission" date="2018-08" db="EMBL/GenBank/DDBJ databases">
        <title>Diversity &amp; Physiological Properties of Lignin-Decomposing Actinobacteria from Soil.</title>
        <authorList>
            <person name="Roh S.G."/>
            <person name="Kim S.B."/>
        </authorList>
    </citation>
    <scope>NUCLEOTIDE SEQUENCE [LARGE SCALE GENOMIC DNA]</scope>
    <source>
        <strain evidence="3 4">MMS17-GH009</strain>
    </source>
</reference>
<proteinExistence type="predicted"/>
<name>A0A372ZI71_9ACTN</name>
<feature type="compositionally biased region" description="Low complexity" evidence="1">
    <location>
        <begin position="50"/>
        <end position="75"/>
    </location>
</feature>
<dbReference type="Pfam" id="PF20256">
    <property type="entry name" value="MoCoBD_2"/>
    <property type="match status" value="2"/>
</dbReference>
<dbReference type="InterPro" id="IPR046867">
    <property type="entry name" value="AldOxase/xan_DH_MoCoBD2"/>
</dbReference>
<dbReference type="InterPro" id="IPR052516">
    <property type="entry name" value="N-heterocyclic_Hydroxylase"/>
</dbReference>
<feature type="compositionally biased region" description="Low complexity" evidence="1">
    <location>
        <begin position="1"/>
        <end position="13"/>
    </location>
</feature>
<evidence type="ECO:0000259" key="2">
    <source>
        <dbReference type="SMART" id="SM01008"/>
    </source>
</evidence>
<keyword evidence="4" id="KW-1185">Reference proteome</keyword>
<feature type="region of interest" description="Disordered" evidence="1">
    <location>
        <begin position="1"/>
        <end position="77"/>
    </location>
</feature>
<dbReference type="Proteomes" id="UP000263377">
    <property type="component" value="Unassembled WGS sequence"/>
</dbReference>
<dbReference type="Gene3D" id="3.90.1170.50">
    <property type="entry name" value="Aldehyde oxidase/xanthine dehydrogenase, a/b hammerhead"/>
    <property type="match status" value="1"/>
</dbReference>
<dbReference type="SMART" id="SM01008">
    <property type="entry name" value="Ald_Xan_dh_C"/>
    <property type="match status" value="1"/>
</dbReference>